<dbReference type="Pfam" id="PF00474">
    <property type="entry name" value="SSF"/>
    <property type="match status" value="1"/>
</dbReference>
<feature type="transmembrane region" description="Helical" evidence="10">
    <location>
        <begin position="446"/>
        <end position="464"/>
    </location>
</feature>
<keyword evidence="6" id="KW-0769">Symport</keyword>
<dbReference type="PANTHER" id="PTHR48086:SF6">
    <property type="entry name" value="CATION_ACETATE SYMPORTER ACTP"/>
    <property type="match status" value="1"/>
</dbReference>
<dbReference type="InterPro" id="IPR001734">
    <property type="entry name" value="Na/solute_symporter"/>
</dbReference>
<keyword evidence="8 10" id="KW-0472">Membrane</keyword>
<dbReference type="Proteomes" id="UP001057702">
    <property type="component" value="Unassembled WGS sequence"/>
</dbReference>
<organism evidence="11 12">
    <name type="scientific">Streptomyces humicola</name>
    <dbReference type="NCBI Taxonomy" id="2953240"/>
    <lineage>
        <taxon>Bacteria</taxon>
        <taxon>Bacillati</taxon>
        <taxon>Actinomycetota</taxon>
        <taxon>Actinomycetes</taxon>
        <taxon>Kitasatosporales</taxon>
        <taxon>Streptomycetaceae</taxon>
        <taxon>Streptomyces</taxon>
    </lineage>
</organism>
<evidence type="ECO:0000256" key="10">
    <source>
        <dbReference type="SAM" id="Phobius"/>
    </source>
</evidence>
<name>A0ABT1Q8R4_9ACTN</name>
<dbReference type="PROSITE" id="PS50283">
    <property type="entry name" value="NA_SOLUT_SYMP_3"/>
    <property type="match status" value="1"/>
</dbReference>
<feature type="transmembrane region" description="Helical" evidence="10">
    <location>
        <begin position="339"/>
        <end position="369"/>
    </location>
</feature>
<gene>
    <name evidence="11" type="ORF">NGB36_32525</name>
</gene>
<accession>A0ABT1Q8R4</accession>
<dbReference type="EMBL" id="JANFNG010000055">
    <property type="protein sequence ID" value="MCQ4085162.1"/>
    <property type="molecule type" value="Genomic_DNA"/>
</dbReference>
<feature type="transmembrane region" description="Helical" evidence="10">
    <location>
        <begin position="283"/>
        <end position="306"/>
    </location>
</feature>
<evidence type="ECO:0000256" key="2">
    <source>
        <dbReference type="ARBA" id="ARBA00006434"/>
    </source>
</evidence>
<feature type="transmembrane region" description="Helical" evidence="10">
    <location>
        <begin position="159"/>
        <end position="178"/>
    </location>
</feature>
<evidence type="ECO:0000256" key="9">
    <source>
        <dbReference type="RuleBase" id="RU362091"/>
    </source>
</evidence>
<sequence length="537" mass="55051">MTISQSAQTAALAIFSVLATLAMLLCIVTASDSGDPADFYTGYRALTPWTNGLAVAGDYISAATVLTTSGIVALSGYDGVVLVLSTVLSLLLISAAAEHLWRAGGFTLGDILARRMPGRAVRAAAAGVTLAALLPFLLVQLSVAGALVSFMLGAPDDGVKAVCICVVGALMIGYAAFGGAKGTALVQILKMVILLGASLTVVLIALGRFHGSTTALLQAAERGSAAGTAYLHQGLEFGQGATGRLDFVSVQLSVALGTACLPHVTMRMNTATDAGAARRSMSWAVGTTALFGFFVVVMGAAAAALVGRRLITASDPQGSTSMMLLPQVLGARFPSLGEAVLYAAVGGAVFMTLLASVSGLTLAAAASIARDLFAHVIRRGEATRRAELAAARWAVLGIGLPAVVLAVLVRRWNLQVLIAVAFCVGASAVAPALVYSLFWKGFTRRGLMWTLLSGTGCVAVLMTFSTAVSGTPQSLFPSHDFHWFPLQTTGIVTVPVGFLAGWLGSRPLPTAASLLRHPQPAAEHPVPAGVHDAPTGE</sequence>
<feature type="transmembrane region" description="Helical" evidence="10">
    <location>
        <begin position="184"/>
        <end position="206"/>
    </location>
</feature>
<dbReference type="RefSeq" id="WP_255924287.1">
    <property type="nucleotide sequence ID" value="NZ_JANFNG010000055.1"/>
</dbReference>
<comment type="subcellular location">
    <subcellularLocation>
        <location evidence="1">Cell membrane</location>
        <topology evidence="1">Multi-pass membrane protein</topology>
    </subcellularLocation>
</comment>
<evidence type="ECO:0000256" key="8">
    <source>
        <dbReference type="ARBA" id="ARBA00023136"/>
    </source>
</evidence>
<dbReference type="InterPro" id="IPR038377">
    <property type="entry name" value="Na/Glc_symporter_sf"/>
</dbReference>
<feature type="transmembrane region" description="Helical" evidence="10">
    <location>
        <begin position="415"/>
        <end position="439"/>
    </location>
</feature>
<keyword evidence="7 10" id="KW-1133">Transmembrane helix</keyword>
<protein>
    <submittedName>
        <fullName evidence="11">Cation acetate symporter</fullName>
    </submittedName>
</protein>
<keyword evidence="4" id="KW-1003">Cell membrane</keyword>
<keyword evidence="5 10" id="KW-0812">Transmembrane</keyword>
<evidence type="ECO:0000313" key="12">
    <source>
        <dbReference type="Proteomes" id="UP001057702"/>
    </source>
</evidence>
<dbReference type="CDD" id="cd11480">
    <property type="entry name" value="SLC5sbd_u4"/>
    <property type="match status" value="1"/>
</dbReference>
<evidence type="ECO:0000256" key="1">
    <source>
        <dbReference type="ARBA" id="ARBA00004651"/>
    </source>
</evidence>
<evidence type="ECO:0000256" key="7">
    <source>
        <dbReference type="ARBA" id="ARBA00022989"/>
    </source>
</evidence>
<feature type="transmembrane region" description="Helical" evidence="10">
    <location>
        <begin position="484"/>
        <end position="504"/>
    </location>
</feature>
<feature type="transmembrane region" description="Helical" evidence="10">
    <location>
        <begin position="81"/>
        <end position="101"/>
    </location>
</feature>
<evidence type="ECO:0000256" key="6">
    <source>
        <dbReference type="ARBA" id="ARBA00022847"/>
    </source>
</evidence>
<keyword evidence="12" id="KW-1185">Reference proteome</keyword>
<dbReference type="PANTHER" id="PTHR48086">
    <property type="entry name" value="SODIUM/PROLINE SYMPORTER-RELATED"/>
    <property type="match status" value="1"/>
</dbReference>
<proteinExistence type="inferred from homology"/>
<evidence type="ECO:0000256" key="3">
    <source>
        <dbReference type="ARBA" id="ARBA00022448"/>
    </source>
</evidence>
<comment type="caution">
    <text evidence="11">The sequence shown here is derived from an EMBL/GenBank/DDBJ whole genome shotgun (WGS) entry which is preliminary data.</text>
</comment>
<comment type="similarity">
    <text evidence="2 9">Belongs to the sodium:solute symporter (SSF) (TC 2.A.21) family.</text>
</comment>
<feature type="transmembrane region" description="Helical" evidence="10">
    <location>
        <begin position="390"/>
        <end position="409"/>
    </location>
</feature>
<evidence type="ECO:0000256" key="4">
    <source>
        <dbReference type="ARBA" id="ARBA00022475"/>
    </source>
</evidence>
<reference evidence="11" key="1">
    <citation type="submission" date="2022-06" db="EMBL/GenBank/DDBJ databases">
        <title>Draft genome sequence of Streptomyces sp. RB6PN25 isolated from peat swamp forest in Thailand.</title>
        <authorList>
            <person name="Duangmal K."/>
            <person name="Klaysubun C."/>
        </authorList>
    </citation>
    <scope>NUCLEOTIDE SEQUENCE</scope>
    <source>
        <strain evidence="11">RB6PN25</strain>
    </source>
</reference>
<keyword evidence="3" id="KW-0813">Transport</keyword>
<dbReference type="InterPro" id="IPR050277">
    <property type="entry name" value="Sodium:Solute_Symporter"/>
</dbReference>
<feature type="transmembrane region" description="Helical" evidence="10">
    <location>
        <begin position="121"/>
        <end position="152"/>
    </location>
</feature>
<evidence type="ECO:0000313" key="11">
    <source>
        <dbReference type="EMBL" id="MCQ4085162.1"/>
    </source>
</evidence>
<dbReference type="Gene3D" id="1.20.1730.10">
    <property type="entry name" value="Sodium/glucose cotransporter"/>
    <property type="match status" value="1"/>
</dbReference>
<evidence type="ECO:0000256" key="5">
    <source>
        <dbReference type="ARBA" id="ARBA00022692"/>
    </source>
</evidence>